<dbReference type="EMBL" id="CAADFM010000248">
    <property type="protein sequence ID" value="VFK20112.1"/>
    <property type="molecule type" value="Genomic_DNA"/>
</dbReference>
<gene>
    <name evidence="1" type="ORF">BECKLPF1236A_GA0070988_102483</name>
    <name evidence="2" type="ORF">BECKLPF1236C_GA0070990_102702</name>
</gene>
<dbReference type="AlphaFoldDB" id="A0A450XYR2"/>
<evidence type="ECO:0000313" key="2">
    <source>
        <dbReference type="EMBL" id="VFK34434.1"/>
    </source>
</evidence>
<proteinExistence type="predicted"/>
<reference evidence="2" key="1">
    <citation type="submission" date="2019-02" db="EMBL/GenBank/DDBJ databases">
        <authorList>
            <person name="Gruber-Vodicka R. H."/>
            <person name="Seah K. B. B."/>
        </authorList>
    </citation>
    <scope>NUCLEOTIDE SEQUENCE</scope>
    <source>
        <strain evidence="1">BECK_S312</strain>
        <strain evidence="2">BECK_S426</strain>
    </source>
</reference>
<sequence>MQLTVNVPEELAGRFTPLQDRIPDILTFGLRELDARNSIDMGFEGVADVLDFLTGMPEPEEILALRPSPVLQGIIDHLLEKNRKECLDAKEDQQWRQYEYLEHLARKAKISAQKRLAASR</sequence>
<organism evidence="2">
    <name type="scientific">Candidatus Kentrum sp. LPFa</name>
    <dbReference type="NCBI Taxonomy" id="2126335"/>
    <lineage>
        <taxon>Bacteria</taxon>
        <taxon>Pseudomonadati</taxon>
        <taxon>Pseudomonadota</taxon>
        <taxon>Gammaproteobacteria</taxon>
        <taxon>Candidatus Kentrum</taxon>
    </lineage>
</organism>
<protein>
    <submittedName>
        <fullName evidence="2">Uncharacterized protein</fullName>
    </submittedName>
</protein>
<evidence type="ECO:0000313" key="1">
    <source>
        <dbReference type="EMBL" id="VFK20112.1"/>
    </source>
</evidence>
<accession>A0A450XYR2</accession>
<name>A0A450XYR2_9GAMM</name>
<dbReference type="EMBL" id="CAADFP010000270">
    <property type="protein sequence ID" value="VFK34434.1"/>
    <property type="molecule type" value="Genomic_DNA"/>
</dbReference>